<dbReference type="Pfam" id="PF10403">
    <property type="entry name" value="BHD_1"/>
    <property type="match status" value="1"/>
</dbReference>
<feature type="compositionally biased region" description="Low complexity" evidence="17">
    <location>
        <begin position="577"/>
        <end position="587"/>
    </location>
</feature>
<comment type="caution">
    <text evidence="21">The sequence shown here is derived from an EMBL/GenBank/DDBJ whole genome shotgun (WGS) entry which is preliminary data.</text>
</comment>
<dbReference type="InterPro" id="IPR004583">
    <property type="entry name" value="DNA_repair_Rad4"/>
</dbReference>
<keyword evidence="7" id="KW-0677">Repeat</keyword>
<keyword evidence="13" id="KW-0234">DNA repair</keyword>
<dbReference type="RefSeq" id="XP_056052391.1">
    <property type="nucleotide sequence ID" value="XM_056200554.1"/>
</dbReference>
<comment type="subcellular location">
    <subcellularLocation>
        <location evidence="2">Mitochondrion inner membrane</location>
        <topology evidence="2">Multi-pass membrane protein</topology>
    </subcellularLocation>
    <subcellularLocation>
        <location evidence="1">Nucleus</location>
    </subcellularLocation>
</comment>
<reference evidence="21" key="1">
    <citation type="journal article" date="2023" name="Access Microbiol">
        <title>De-novo genome assembly for Akanthomyces muscarius, a biocontrol agent of insect agricultural pests.</title>
        <authorList>
            <person name="Erdos Z."/>
            <person name="Studholme D.J."/>
            <person name="Raymond B."/>
            <person name="Sharma M."/>
        </authorList>
    </citation>
    <scope>NUCLEOTIDE SEQUENCE</scope>
    <source>
        <strain evidence="21">Ve6</strain>
    </source>
</reference>
<feature type="region of interest" description="Disordered" evidence="17">
    <location>
        <begin position="994"/>
        <end position="1044"/>
    </location>
</feature>
<evidence type="ECO:0000313" key="22">
    <source>
        <dbReference type="Proteomes" id="UP001144673"/>
    </source>
</evidence>
<dbReference type="GO" id="GO:0000111">
    <property type="term" value="C:nucleotide-excision repair factor 2 complex"/>
    <property type="evidence" value="ECO:0007669"/>
    <property type="project" value="TreeGrafter"/>
</dbReference>
<dbReference type="InterPro" id="IPR018327">
    <property type="entry name" value="BHD_2"/>
</dbReference>
<dbReference type="GO" id="GO:0006298">
    <property type="term" value="P:mismatch repair"/>
    <property type="evidence" value="ECO:0007669"/>
    <property type="project" value="TreeGrafter"/>
</dbReference>
<feature type="domain" description="Rad4 beta-hairpin" evidence="20">
    <location>
        <begin position="872"/>
        <end position="946"/>
    </location>
</feature>
<evidence type="ECO:0000256" key="14">
    <source>
        <dbReference type="ARBA" id="ARBA00023242"/>
    </source>
</evidence>
<dbReference type="Pfam" id="PF10404">
    <property type="entry name" value="BHD_2"/>
    <property type="match status" value="1"/>
</dbReference>
<evidence type="ECO:0000256" key="4">
    <source>
        <dbReference type="ARBA" id="ARBA00009525"/>
    </source>
</evidence>
<dbReference type="Gene3D" id="1.50.40.10">
    <property type="entry name" value="Mitochondrial carrier domain"/>
    <property type="match status" value="1"/>
</dbReference>
<dbReference type="Pfam" id="PF10405">
    <property type="entry name" value="BHD_3"/>
    <property type="match status" value="1"/>
</dbReference>
<keyword evidence="9" id="KW-0999">Mitochondrion inner membrane</keyword>
<dbReference type="PROSITE" id="PS50920">
    <property type="entry name" value="SOLCAR"/>
    <property type="match status" value="3"/>
</dbReference>
<evidence type="ECO:0000256" key="16">
    <source>
        <dbReference type="SAM" id="Coils"/>
    </source>
</evidence>
<dbReference type="SMART" id="SM01030">
    <property type="entry name" value="BHD_1"/>
    <property type="match status" value="1"/>
</dbReference>
<evidence type="ECO:0000256" key="15">
    <source>
        <dbReference type="PROSITE-ProRule" id="PRU00282"/>
    </source>
</evidence>
<evidence type="ECO:0000256" key="2">
    <source>
        <dbReference type="ARBA" id="ARBA00004448"/>
    </source>
</evidence>
<dbReference type="GO" id="GO:0003684">
    <property type="term" value="F:damaged DNA binding"/>
    <property type="evidence" value="ECO:0007669"/>
    <property type="project" value="InterPro"/>
</dbReference>
<dbReference type="EMBL" id="JAJHUN010000009">
    <property type="protein sequence ID" value="KAJ4150677.1"/>
    <property type="molecule type" value="Genomic_DNA"/>
</dbReference>
<dbReference type="InterPro" id="IPR002067">
    <property type="entry name" value="MCP"/>
</dbReference>
<accession>A0A9W8QB92</accession>
<evidence type="ECO:0000256" key="13">
    <source>
        <dbReference type="ARBA" id="ARBA00023204"/>
    </source>
</evidence>
<dbReference type="AlphaFoldDB" id="A0A9W8QB92"/>
<dbReference type="GO" id="GO:0005743">
    <property type="term" value="C:mitochondrial inner membrane"/>
    <property type="evidence" value="ECO:0007669"/>
    <property type="project" value="UniProtKB-SubCell"/>
</dbReference>
<feature type="repeat" description="Solcar" evidence="15">
    <location>
        <begin position="1"/>
        <end position="90"/>
    </location>
</feature>
<feature type="compositionally biased region" description="Basic and acidic residues" evidence="17">
    <location>
        <begin position="833"/>
        <end position="843"/>
    </location>
</feature>
<dbReference type="InterPro" id="IPR018328">
    <property type="entry name" value="Rad4_beta-hairpin_dom3"/>
</dbReference>
<dbReference type="GO" id="GO:0003697">
    <property type="term" value="F:single-stranded DNA binding"/>
    <property type="evidence" value="ECO:0007669"/>
    <property type="project" value="TreeGrafter"/>
</dbReference>
<feature type="repeat" description="Solcar" evidence="15">
    <location>
        <begin position="201"/>
        <end position="272"/>
    </location>
</feature>
<evidence type="ECO:0000259" key="19">
    <source>
        <dbReference type="SMART" id="SM01031"/>
    </source>
</evidence>
<feature type="domain" description="Rad4 beta-hairpin" evidence="19">
    <location>
        <begin position="799"/>
        <end position="865"/>
    </location>
</feature>
<evidence type="ECO:0000313" key="21">
    <source>
        <dbReference type="EMBL" id="KAJ4150677.1"/>
    </source>
</evidence>
<dbReference type="Proteomes" id="UP001144673">
    <property type="component" value="Chromosome 4"/>
</dbReference>
<dbReference type="FunFam" id="1.50.40.10:FF:000009">
    <property type="entry name" value="Mitochondrial 2-oxoglutarate/malate carrier protein"/>
    <property type="match status" value="1"/>
</dbReference>
<keyword evidence="10" id="KW-1133">Transmembrane helix</keyword>
<evidence type="ECO:0000256" key="6">
    <source>
        <dbReference type="ARBA" id="ARBA00022692"/>
    </source>
</evidence>
<evidence type="ECO:0000256" key="12">
    <source>
        <dbReference type="ARBA" id="ARBA00023136"/>
    </source>
</evidence>
<dbReference type="KEGG" id="amus:LMH87_011417"/>
<dbReference type="GO" id="GO:0071942">
    <property type="term" value="C:XPC complex"/>
    <property type="evidence" value="ECO:0007669"/>
    <property type="project" value="TreeGrafter"/>
</dbReference>
<dbReference type="InterPro" id="IPR038765">
    <property type="entry name" value="Papain-like_cys_pep_sf"/>
</dbReference>
<dbReference type="Pfam" id="PF00153">
    <property type="entry name" value="Mito_carr"/>
    <property type="match status" value="3"/>
</dbReference>
<dbReference type="PANTHER" id="PTHR12135:SF0">
    <property type="entry name" value="DNA REPAIR PROTEIN COMPLEMENTING XP-C CELLS"/>
    <property type="match status" value="1"/>
</dbReference>
<dbReference type="InterPro" id="IPR018325">
    <property type="entry name" value="Rad4/PNGase_transGLS-fold"/>
</dbReference>
<dbReference type="InterPro" id="IPR018108">
    <property type="entry name" value="MCP_transmembrane"/>
</dbReference>
<keyword evidence="8" id="KW-0227">DNA damage</keyword>
<feature type="compositionally biased region" description="Acidic residues" evidence="17">
    <location>
        <begin position="1004"/>
        <end position="1036"/>
    </location>
</feature>
<dbReference type="GO" id="GO:0055085">
    <property type="term" value="P:transmembrane transport"/>
    <property type="evidence" value="ECO:0007669"/>
    <property type="project" value="InterPro"/>
</dbReference>
<dbReference type="InterPro" id="IPR023395">
    <property type="entry name" value="MCP_dom_sf"/>
</dbReference>
<keyword evidence="14" id="KW-0539">Nucleus</keyword>
<evidence type="ECO:0000259" key="20">
    <source>
        <dbReference type="SMART" id="SM01032"/>
    </source>
</evidence>
<dbReference type="PRINTS" id="PR00926">
    <property type="entry name" value="MITOCARRIER"/>
</dbReference>
<dbReference type="Gene3D" id="2.20.20.110">
    <property type="entry name" value="Rad4, beta-hairpin domain BHD1"/>
    <property type="match status" value="1"/>
</dbReference>
<evidence type="ECO:0000256" key="10">
    <source>
        <dbReference type="ARBA" id="ARBA00022989"/>
    </source>
</evidence>
<dbReference type="SMART" id="SM01031">
    <property type="entry name" value="BHD_2"/>
    <property type="match status" value="1"/>
</dbReference>
<proteinExistence type="inferred from homology"/>
<dbReference type="SUPFAM" id="SSF54001">
    <property type="entry name" value="Cysteine proteinases"/>
    <property type="match status" value="1"/>
</dbReference>
<gene>
    <name evidence="21" type="ORF">LMH87_011417</name>
</gene>
<dbReference type="GeneID" id="80898576"/>
<keyword evidence="11" id="KW-0496">Mitochondrion</keyword>
<evidence type="ECO:0008006" key="23">
    <source>
        <dbReference type="Google" id="ProtNLM"/>
    </source>
</evidence>
<evidence type="ECO:0000256" key="17">
    <source>
        <dbReference type="SAM" id="MobiDB-lite"/>
    </source>
</evidence>
<keyword evidence="6 15" id="KW-0812">Transmembrane</keyword>
<dbReference type="Pfam" id="PF03835">
    <property type="entry name" value="Rad4"/>
    <property type="match status" value="1"/>
</dbReference>
<dbReference type="InterPro" id="IPR036985">
    <property type="entry name" value="Transglutaminase-like_sf"/>
</dbReference>
<feature type="region of interest" description="Disordered" evidence="17">
    <location>
        <begin position="576"/>
        <end position="615"/>
    </location>
</feature>
<sequence length="1044" mass="115537">MVAALPFINGGISGMVATTVIQPVDMVKVRIQLAGEGTASGPKTGPIAVARQIVASGKFSDLYTGLSAGLLRQAVYTTARLGFFDTFMGRLGARAKADGRSVGFKERATAGLSAGGLAAMIGNPADLALIRMQSDGLKPLAERKNYKSVVDALSSIAKSEGVGALWAGAAPTVARAMALNFGQLAFFSEAKAQLKQNTDLSPRIQTLTASATAGFFASFFSLPFDFVKTRLQKQQKGPDGILRFYRGFGTYYVRIAPHAMVTLIVADYLGWLTKNGATEATEATAGAPESSDEEDEDVEFLDVPLRPAHVQTIERDSEDDSEEDEDDMIFEDVDFATALEKSKDAASSAAEPTAQALELNLTAQKAANALTKRSVDRRKPITKEERDRRLDVHKMHLLCLLSHVARRNHWCNDTQVQDVLRPHLSDKTADYLTPGLHLPQFGQAESLKTGLKQAADMWRAKFEVTERGLRRARWAEDATQLEQYQLPDHLETCTDRHDFRHAAKTLQGSRDVGAQLYCALLRSVGVKARLVCSLQPLAFGNGAPTLPKVTLVKTPTKTQRAEEVRSQVEQYKEMAVTAETTSPTASTARRRLGHPSAASHNFEPKPSPSPKKPLKSFATPVRLRESAYPVYWVEVLDTGHQKWQPADPVVTHTFWKPKSMEPPITDKENCMSYVVAFDEDGTARDVTVRYTKAYAAKTRRMRVDGTDNNDWWRSATRPFRRRRRTDLDQIEDSELAGVEAREPMPRNVQDFKDHPVYALQRHLRRHEVLAPTAMPSGTLSSGNKAPLEKIYRRRDVRIARSADKWFRMGREVRPNEIPAKWLPKIQRAKPRNGRFDDDRRAEEDAQDAAGVPIYTQDQTELYEPDPVRNGKVPKNKFGNVEVYVPSMVPRGGTHITHELAAHAAKLVGVDYAPALTGFAFAGRQGTAVLTGIVVAEEYRAAIEAVLAGLEDAEQEREEELKALVALKLWRRLLMGLRIRRRIWSGVGEEERQAAEEEADRVLEEADAVEEDVGGDAGESDVTEEFDMEVDGDDAEDYGGGFLVD</sequence>
<evidence type="ECO:0000256" key="7">
    <source>
        <dbReference type="ARBA" id="ARBA00022737"/>
    </source>
</evidence>
<dbReference type="GO" id="GO:0006289">
    <property type="term" value="P:nucleotide-excision repair"/>
    <property type="evidence" value="ECO:0007669"/>
    <property type="project" value="InterPro"/>
</dbReference>
<name>A0A9W8QB92_AKAMU</name>
<dbReference type="PANTHER" id="PTHR12135">
    <property type="entry name" value="DNA REPAIR PROTEIN XP-C / RAD4"/>
    <property type="match status" value="1"/>
</dbReference>
<dbReference type="Gene3D" id="3.90.260.10">
    <property type="entry name" value="Transglutaminase-like"/>
    <property type="match status" value="1"/>
</dbReference>
<feature type="domain" description="Rad4 beta-hairpin" evidence="18">
    <location>
        <begin position="740"/>
        <end position="797"/>
    </location>
</feature>
<evidence type="ECO:0000256" key="3">
    <source>
        <dbReference type="ARBA" id="ARBA00006375"/>
    </source>
</evidence>
<dbReference type="Gene3D" id="3.30.70.2460">
    <property type="entry name" value="Rad4, beta-hairpin domain BHD3"/>
    <property type="match status" value="1"/>
</dbReference>
<evidence type="ECO:0000256" key="9">
    <source>
        <dbReference type="ARBA" id="ARBA00022792"/>
    </source>
</evidence>
<evidence type="ECO:0000256" key="5">
    <source>
        <dbReference type="ARBA" id="ARBA00022448"/>
    </source>
</evidence>
<feature type="compositionally biased region" description="Basic and acidic residues" evidence="17">
    <location>
        <begin position="994"/>
        <end position="1003"/>
    </location>
</feature>
<keyword evidence="16" id="KW-0175">Coiled coil</keyword>
<feature type="coiled-coil region" evidence="16">
    <location>
        <begin position="935"/>
        <end position="966"/>
    </location>
</feature>
<evidence type="ECO:0000256" key="1">
    <source>
        <dbReference type="ARBA" id="ARBA00004123"/>
    </source>
</evidence>
<keyword evidence="12 15" id="KW-0472">Membrane</keyword>
<evidence type="ECO:0000259" key="18">
    <source>
        <dbReference type="SMART" id="SM01030"/>
    </source>
</evidence>
<dbReference type="SUPFAM" id="SSF103506">
    <property type="entry name" value="Mitochondrial carrier"/>
    <property type="match status" value="1"/>
</dbReference>
<protein>
    <recommendedName>
        <fullName evidence="23">Nitrilase</fullName>
    </recommendedName>
</protein>
<evidence type="ECO:0000256" key="11">
    <source>
        <dbReference type="ARBA" id="ARBA00023128"/>
    </source>
</evidence>
<evidence type="ECO:0000256" key="8">
    <source>
        <dbReference type="ARBA" id="ARBA00022763"/>
    </source>
</evidence>
<keyword evidence="5" id="KW-0813">Transport</keyword>
<dbReference type="SMART" id="SM01032">
    <property type="entry name" value="BHD_3"/>
    <property type="match status" value="1"/>
</dbReference>
<dbReference type="InterPro" id="IPR042488">
    <property type="entry name" value="Rad4_BHD3_sf"/>
</dbReference>
<organism evidence="21 22">
    <name type="scientific">Akanthomyces muscarius</name>
    <name type="common">Entomopathogenic fungus</name>
    <name type="synonym">Lecanicillium muscarium</name>
    <dbReference type="NCBI Taxonomy" id="2231603"/>
    <lineage>
        <taxon>Eukaryota</taxon>
        <taxon>Fungi</taxon>
        <taxon>Dikarya</taxon>
        <taxon>Ascomycota</taxon>
        <taxon>Pezizomycotina</taxon>
        <taxon>Sordariomycetes</taxon>
        <taxon>Hypocreomycetidae</taxon>
        <taxon>Hypocreales</taxon>
        <taxon>Cordycipitaceae</taxon>
        <taxon>Akanthomyces</taxon>
    </lineage>
</organism>
<feature type="repeat" description="Solcar" evidence="15">
    <location>
        <begin position="102"/>
        <end position="193"/>
    </location>
</feature>
<feature type="region of interest" description="Disordered" evidence="17">
    <location>
        <begin position="827"/>
        <end position="846"/>
    </location>
</feature>
<dbReference type="InterPro" id="IPR018326">
    <property type="entry name" value="Rad4_beta-hairpin_dom1"/>
</dbReference>
<comment type="similarity">
    <text evidence="3">Belongs to the mitochondrial carrier (TC 2.A.29) family.</text>
</comment>
<comment type="similarity">
    <text evidence="4">Belongs to the XPC family.</text>
</comment>
<keyword evidence="22" id="KW-1185">Reference proteome</keyword>